<dbReference type="Pfam" id="PF03947">
    <property type="entry name" value="Ribosomal_L2_C"/>
    <property type="match status" value="1"/>
</dbReference>
<keyword evidence="5" id="KW-0694">RNA-binding</keyword>
<dbReference type="PIRSF" id="PIRSF002158">
    <property type="entry name" value="Ribosomal_L2"/>
    <property type="match status" value="1"/>
</dbReference>
<dbReference type="FunFam" id="2.30.30.30:FF:000001">
    <property type="entry name" value="50S ribosomal protein L2"/>
    <property type="match status" value="1"/>
</dbReference>
<dbReference type="InterPro" id="IPR022671">
    <property type="entry name" value="Ribosomal_uL2_CS"/>
</dbReference>
<dbReference type="SMART" id="SM01383">
    <property type="entry name" value="Ribosomal_L2"/>
    <property type="match status" value="1"/>
</dbReference>
<dbReference type="InterPro" id="IPR022666">
    <property type="entry name" value="Ribosomal_uL2_RNA-bd_dom"/>
</dbReference>
<evidence type="ECO:0000256" key="5">
    <source>
        <dbReference type="HAMAP-Rule" id="MF_01320"/>
    </source>
</evidence>
<feature type="compositionally biased region" description="Basic residues" evidence="6">
    <location>
        <begin position="252"/>
        <end position="273"/>
    </location>
</feature>
<evidence type="ECO:0000256" key="6">
    <source>
        <dbReference type="SAM" id="MobiDB-lite"/>
    </source>
</evidence>
<evidence type="ECO:0000256" key="4">
    <source>
        <dbReference type="ARBA" id="ARBA00035242"/>
    </source>
</evidence>
<proteinExistence type="inferred from homology"/>
<accession>A0A2H0YLH5</accession>
<sequence length="273" mass="30749">MRKACYEHAHTNTCMRKADILTKKEPEKKLLIILKKKGGRNFSGRVTVRHRGGGVKRFYRLINFGQEKLGAPGKVIAIEYDPCRSGYIALIEHQDKEKRYILAPKDLKIGDEIICAEKAELKTGNRMKLKNIPVGTLVYNIELEPGRGGKISRGAGSVAKILAVKEGYIHLEMPSGEIRKIHQECYASIGQVSHPEKKFEKIGKVGRRRLMGWRPTVRGTAMNPPDHPHGGGEGKTSIGMPYPKTPWGKPARGVKTRKKKWTDKLILQRRKKT</sequence>
<name>A0A2H0YLH5_9BACT</name>
<reference evidence="10" key="1">
    <citation type="submission" date="2017-09" db="EMBL/GenBank/DDBJ databases">
        <title>Depth-based differentiation of microbial function through sediment-hosted aquifers and enrichment of novel symbionts in the deep terrestrial subsurface.</title>
        <authorList>
            <person name="Probst A.J."/>
            <person name="Ladd B."/>
            <person name="Jarett J.K."/>
            <person name="Geller-Mcgrath D.E."/>
            <person name="Sieber C.M.K."/>
            <person name="Emerson J.B."/>
            <person name="Anantharaman K."/>
            <person name="Thomas B.C."/>
            <person name="Malmstrom R."/>
            <person name="Stieglmeier M."/>
            <person name="Klingl A."/>
            <person name="Woyke T."/>
            <person name="Ryan C.M."/>
            <person name="Banfield J.F."/>
        </authorList>
    </citation>
    <scope>NUCLEOTIDE SEQUENCE [LARGE SCALE GENOMIC DNA]</scope>
</reference>
<organism evidence="9 10">
    <name type="scientific">Candidatus Nealsonbacteria bacterium CG08_land_8_20_14_0_20_38_20</name>
    <dbReference type="NCBI Taxonomy" id="1974705"/>
    <lineage>
        <taxon>Bacteria</taxon>
        <taxon>Candidatus Nealsoniibacteriota</taxon>
    </lineage>
</organism>
<dbReference type="GO" id="GO:0015934">
    <property type="term" value="C:large ribosomal subunit"/>
    <property type="evidence" value="ECO:0007669"/>
    <property type="project" value="InterPro"/>
</dbReference>
<dbReference type="InterPro" id="IPR002171">
    <property type="entry name" value="Ribosomal_uL2"/>
</dbReference>
<dbReference type="PANTHER" id="PTHR13691">
    <property type="entry name" value="RIBOSOMAL PROTEIN L2"/>
    <property type="match status" value="1"/>
</dbReference>
<dbReference type="NCBIfam" id="TIGR01171">
    <property type="entry name" value="rplB_bact"/>
    <property type="match status" value="1"/>
</dbReference>
<feature type="region of interest" description="Disordered" evidence="6">
    <location>
        <begin position="216"/>
        <end position="273"/>
    </location>
</feature>
<evidence type="ECO:0000259" key="8">
    <source>
        <dbReference type="SMART" id="SM01383"/>
    </source>
</evidence>
<dbReference type="Gene3D" id="2.40.50.140">
    <property type="entry name" value="Nucleic acid-binding proteins"/>
    <property type="match status" value="1"/>
</dbReference>
<dbReference type="GO" id="GO:0016740">
    <property type="term" value="F:transferase activity"/>
    <property type="evidence" value="ECO:0007669"/>
    <property type="project" value="InterPro"/>
</dbReference>
<dbReference type="InterPro" id="IPR012340">
    <property type="entry name" value="NA-bd_OB-fold"/>
</dbReference>
<dbReference type="Pfam" id="PF00181">
    <property type="entry name" value="Ribosomal_L2_N"/>
    <property type="match status" value="1"/>
</dbReference>
<dbReference type="AlphaFoldDB" id="A0A2H0YLH5"/>
<dbReference type="PANTHER" id="PTHR13691:SF5">
    <property type="entry name" value="LARGE RIBOSOMAL SUBUNIT PROTEIN UL2M"/>
    <property type="match status" value="1"/>
</dbReference>
<comment type="similarity">
    <text evidence="1 5">Belongs to the universal ribosomal protein uL2 family.</text>
</comment>
<dbReference type="InterPro" id="IPR008991">
    <property type="entry name" value="Translation_prot_SH3-like_sf"/>
</dbReference>
<evidence type="ECO:0000256" key="2">
    <source>
        <dbReference type="ARBA" id="ARBA00022980"/>
    </source>
</evidence>
<dbReference type="GO" id="GO:0019843">
    <property type="term" value="F:rRNA binding"/>
    <property type="evidence" value="ECO:0007669"/>
    <property type="project" value="UniProtKB-UniRule"/>
</dbReference>
<comment type="function">
    <text evidence="5">One of the primary rRNA binding proteins. Required for association of the 30S and 50S subunits to form the 70S ribosome, for tRNA binding and peptide bond formation. It has been suggested to have peptidyltransferase activity; this is somewhat controversial. Makes several contacts with the 16S rRNA in the 70S ribosome.</text>
</comment>
<evidence type="ECO:0000256" key="3">
    <source>
        <dbReference type="ARBA" id="ARBA00023274"/>
    </source>
</evidence>
<dbReference type="InterPro" id="IPR005880">
    <property type="entry name" value="Ribosomal_uL2_bac/org-type"/>
</dbReference>
<feature type="domain" description="Large ribosomal subunit protein uL2 C-terminal" evidence="7">
    <location>
        <begin position="121"/>
        <end position="250"/>
    </location>
</feature>
<dbReference type="Proteomes" id="UP000230088">
    <property type="component" value="Unassembled WGS sequence"/>
</dbReference>
<dbReference type="EMBL" id="PEYD01000047">
    <property type="protein sequence ID" value="PIS39338.1"/>
    <property type="molecule type" value="Genomic_DNA"/>
</dbReference>
<dbReference type="Gene3D" id="4.10.950.10">
    <property type="entry name" value="Ribosomal protein L2, domain 3"/>
    <property type="match status" value="1"/>
</dbReference>
<evidence type="ECO:0000256" key="1">
    <source>
        <dbReference type="ARBA" id="ARBA00005636"/>
    </source>
</evidence>
<dbReference type="InterPro" id="IPR014722">
    <property type="entry name" value="Rib_uL2_dom2"/>
</dbReference>
<dbReference type="GO" id="GO:0002181">
    <property type="term" value="P:cytoplasmic translation"/>
    <property type="evidence" value="ECO:0007669"/>
    <property type="project" value="TreeGrafter"/>
</dbReference>
<keyword evidence="5" id="KW-0699">rRNA-binding</keyword>
<dbReference type="Gene3D" id="2.30.30.30">
    <property type="match status" value="1"/>
</dbReference>
<evidence type="ECO:0000313" key="9">
    <source>
        <dbReference type="EMBL" id="PIS39338.1"/>
    </source>
</evidence>
<dbReference type="SUPFAM" id="SSF50249">
    <property type="entry name" value="Nucleic acid-binding proteins"/>
    <property type="match status" value="1"/>
</dbReference>
<dbReference type="SMART" id="SM01382">
    <property type="entry name" value="Ribosomal_L2_C"/>
    <property type="match status" value="1"/>
</dbReference>
<gene>
    <name evidence="5" type="primary">rplB</name>
    <name evidence="9" type="ORF">COT33_02475</name>
</gene>
<protein>
    <recommendedName>
        <fullName evidence="4 5">Large ribosomal subunit protein uL2</fullName>
    </recommendedName>
</protein>
<evidence type="ECO:0000313" key="10">
    <source>
        <dbReference type="Proteomes" id="UP000230088"/>
    </source>
</evidence>
<dbReference type="FunFam" id="4.10.950.10:FF:000001">
    <property type="entry name" value="50S ribosomal protein L2"/>
    <property type="match status" value="1"/>
</dbReference>
<keyword evidence="2 5" id="KW-0689">Ribosomal protein</keyword>
<dbReference type="InterPro" id="IPR022669">
    <property type="entry name" value="Ribosomal_uL2_C"/>
</dbReference>
<dbReference type="SUPFAM" id="SSF50104">
    <property type="entry name" value="Translation proteins SH3-like domain"/>
    <property type="match status" value="1"/>
</dbReference>
<evidence type="ECO:0000259" key="7">
    <source>
        <dbReference type="SMART" id="SM01382"/>
    </source>
</evidence>
<dbReference type="PROSITE" id="PS00467">
    <property type="entry name" value="RIBOSOMAL_L2"/>
    <property type="match status" value="1"/>
</dbReference>
<comment type="subunit">
    <text evidence="5">Part of the 50S ribosomal subunit. Forms a bridge to the 30S subunit in the 70S ribosome.</text>
</comment>
<comment type="caution">
    <text evidence="9">The sequence shown here is derived from an EMBL/GenBank/DDBJ whole genome shotgun (WGS) entry which is preliminary data.</text>
</comment>
<dbReference type="InterPro" id="IPR014726">
    <property type="entry name" value="Ribosomal_uL2_dom3"/>
</dbReference>
<dbReference type="GO" id="GO:0003735">
    <property type="term" value="F:structural constituent of ribosome"/>
    <property type="evidence" value="ECO:0007669"/>
    <property type="project" value="InterPro"/>
</dbReference>
<feature type="domain" description="Large ribosomal subunit protein uL2 RNA-binding" evidence="8">
    <location>
        <begin position="39"/>
        <end position="115"/>
    </location>
</feature>
<keyword evidence="3 5" id="KW-0687">Ribonucleoprotein</keyword>
<dbReference type="HAMAP" id="MF_01320_B">
    <property type="entry name" value="Ribosomal_uL2_B"/>
    <property type="match status" value="1"/>
</dbReference>